<reference evidence="16 17" key="1">
    <citation type="submission" date="2021-05" db="EMBL/GenBank/DDBJ databases">
        <title>Croceibacterium sp. LX-88 genome sequence.</title>
        <authorList>
            <person name="Luo X."/>
        </authorList>
    </citation>
    <scope>NUCLEOTIDE SEQUENCE [LARGE SCALE GENOMIC DNA]</scope>
    <source>
        <strain evidence="16 17">LX-88</strain>
    </source>
</reference>
<dbReference type="Gene3D" id="2.40.170.20">
    <property type="entry name" value="TonB-dependent receptor, beta-barrel domain"/>
    <property type="match status" value="2"/>
</dbReference>
<dbReference type="Proteomes" id="UP000811255">
    <property type="component" value="Unassembled WGS sequence"/>
</dbReference>
<comment type="caution">
    <text evidence="16">The sequence shown here is derived from an EMBL/GenBank/DDBJ whole genome shotgun (WGS) entry which is preliminary data.</text>
</comment>
<keyword evidence="4" id="KW-0410">Iron transport</keyword>
<dbReference type="Pfam" id="PF00593">
    <property type="entry name" value="TonB_dep_Rec_b-barrel"/>
    <property type="match status" value="1"/>
</dbReference>
<keyword evidence="3 11" id="KW-1134">Transmembrane beta strand</keyword>
<keyword evidence="6" id="KW-0408">Iron</keyword>
<comment type="subcellular location">
    <subcellularLocation>
        <location evidence="1 11">Cell outer membrane</location>
        <topology evidence="1 11">Multi-pass membrane protein</topology>
    </subcellularLocation>
</comment>
<dbReference type="RefSeq" id="WP_214537070.1">
    <property type="nucleotide sequence ID" value="NZ_JAHFVK010000002.1"/>
</dbReference>
<evidence type="ECO:0000256" key="13">
    <source>
        <dbReference type="SAM" id="SignalP"/>
    </source>
</evidence>
<organism evidence="16 17">
    <name type="scientific">Croceibacterium selenioxidans</name>
    <dbReference type="NCBI Taxonomy" id="2838833"/>
    <lineage>
        <taxon>Bacteria</taxon>
        <taxon>Pseudomonadati</taxon>
        <taxon>Pseudomonadota</taxon>
        <taxon>Alphaproteobacteria</taxon>
        <taxon>Sphingomonadales</taxon>
        <taxon>Erythrobacteraceae</taxon>
        <taxon>Croceibacterium</taxon>
    </lineage>
</organism>
<dbReference type="PANTHER" id="PTHR32552:SF81">
    <property type="entry name" value="TONB-DEPENDENT OUTER MEMBRANE RECEPTOR"/>
    <property type="match status" value="1"/>
</dbReference>
<evidence type="ECO:0000256" key="4">
    <source>
        <dbReference type="ARBA" id="ARBA00022496"/>
    </source>
</evidence>
<evidence type="ECO:0000313" key="17">
    <source>
        <dbReference type="Proteomes" id="UP000811255"/>
    </source>
</evidence>
<dbReference type="InterPro" id="IPR012910">
    <property type="entry name" value="Plug_dom"/>
</dbReference>
<dbReference type="PROSITE" id="PS52016">
    <property type="entry name" value="TONB_DEPENDENT_REC_3"/>
    <property type="match status" value="1"/>
</dbReference>
<evidence type="ECO:0000256" key="7">
    <source>
        <dbReference type="ARBA" id="ARBA00023065"/>
    </source>
</evidence>
<sequence length="822" mass="89088">MSAKLLVSASVGALCVFFASSAAVAQETQPVPAGPTQDTSQGGITDIIVTAQRVEESGQSIPIPVDIIEPAELVQQNVIRAEDLSRLTPSLAANGGGGPTTVFFVRGVGNATVNGYSDPAISFNYDGVYIGRPTSTSGVFYDLQRVEVLKGPQGTLYGRNATGGAINVIPNRPELGETSGNFMLGYGNYDWLTGQAAVNVPLGQDVALRAAGSISHRDALQSDDTGNQREYAGRLQVYAEPNDQLDVRLALDFSHQGGASSSGYYLGAVNPTFGPTGFAGYEFVPTGFSTQQGLLDPASNALMASRFISQVGRAGAVVDGQPFNDNDYWGVTAELNYETDVGTLTIQPAYREASIEYAFNGVFRQGFTKEKDKQASVEARWASDLSDSVDYLLGAIYFDEDIDATARYNQQTLVPFQEFTTGTESLAGFGKVTWRPIEPLSLTMAGRYTSDKKTFDGVSNVYILFCGNPAPPQDFCPTLPFAPLVSTEDEFRAFYTSLGIPITPVPLFVLPPVAGGSQTAPFVLFSPIVINDSLKNDKFTYRLAAQYDLSRRNMIYASFETGYHAGGFSFARGISTYEPETIKAFTLGSKNRFLDNHLQVNVEAFLWKYKNQQFSQFGYDLGNPPSTVFLTRNIGDSTIKGVDLDLEYLPAENTQLSANVQYLDTKYDSFVYYSPNQGLPPNTTCPYTPTTQSTPGGTINVFEIDCSGNVAFNSPKWSFNLNGQQTIPIGNDYKAVLVAGTRYRSSSYSSADYLPYLKSEATFVSYASVTFGREDDSLFVSFYINNIEDNRRLIGGTTNPAGLIAASAEQPRTYGVRIGGQF</sequence>
<dbReference type="EMBL" id="JAHFVK010000002">
    <property type="protein sequence ID" value="MBT2135358.1"/>
    <property type="molecule type" value="Genomic_DNA"/>
</dbReference>
<evidence type="ECO:0000256" key="3">
    <source>
        <dbReference type="ARBA" id="ARBA00022452"/>
    </source>
</evidence>
<keyword evidence="17" id="KW-1185">Reference proteome</keyword>
<protein>
    <submittedName>
        <fullName evidence="16">TonB-dependent receptor</fullName>
    </submittedName>
</protein>
<accession>A0ABS5W7T9</accession>
<evidence type="ECO:0000259" key="14">
    <source>
        <dbReference type="Pfam" id="PF00593"/>
    </source>
</evidence>
<dbReference type="InterPro" id="IPR000531">
    <property type="entry name" value="Beta-barrel_TonB"/>
</dbReference>
<evidence type="ECO:0000256" key="6">
    <source>
        <dbReference type="ARBA" id="ARBA00023004"/>
    </source>
</evidence>
<evidence type="ECO:0000256" key="12">
    <source>
        <dbReference type="RuleBase" id="RU003357"/>
    </source>
</evidence>
<dbReference type="Pfam" id="PF07715">
    <property type="entry name" value="Plug"/>
    <property type="match status" value="1"/>
</dbReference>
<evidence type="ECO:0000313" key="16">
    <source>
        <dbReference type="EMBL" id="MBT2135358.1"/>
    </source>
</evidence>
<keyword evidence="8 12" id="KW-0798">TonB box</keyword>
<keyword evidence="5 11" id="KW-0812">Transmembrane</keyword>
<evidence type="ECO:0000256" key="9">
    <source>
        <dbReference type="ARBA" id="ARBA00023136"/>
    </source>
</evidence>
<feature type="chain" id="PRO_5046150471" evidence="13">
    <location>
        <begin position="26"/>
        <end position="822"/>
    </location>
</feature>
<evidence type="ECO:0000256" key="8">
    <source>
        <dbReference type="ARBA" id="ARBA00023077"/>
    </source>
</evidence>
<evidence type="ECO:0000256" key="5">
    <source>
        <dbReference type="ARBA" id="ARBA00022692"/>
    </source>
</evidence>
<keyword evidence="9 11" id="KW-0472">Membrane</keyword>
<name>A0ABS5W7T9_9SPHN</name>
<feature type="domain" description="TonB-dependent receptor-like beta-barrel" evidence="14">
    <location>
        <begin position="310"/>
        <end position="786"/>
    </location>
</feature>
<proteinExistence type="inferred from homology"/>
<keyword evidence="10 11" id="KW-0998">Cell outer membrane</keyword>
<evidence type="ECO:0000256" key="11">
    <source>
        <dbReference type="PROSITE-ProRule" id="PRU01360"/>
    </source>
</evidence>
<evidence type="ECO:0000256" key="2">
    <source>
        <dbReference type="ARBA" id="ARBA00022448"/>
    </source>
</evidence>
<keyword evidence="13" id="KW-0732">Signal</keyword>
<evidence type="ECO:0000259" key="15">
    <source>
        <dbReference type="Pfam" id="PF07715"/>
    </source>
</evidence>
<evidence type="ECO:0000256" key="10">
    <source>
        <dbReference type="ARBA" id="ARBA00023237"/>
    </source>
</evidence>
<comment type="similarity">
    <text evidence="11 12">Belongs to the TonB-dependent receptor family.</text>
</comment>
<dbReference type="PANTHER" id="PTHR32552">
    <property type="entry name" value="FERRICHROME IRON RECEPTOR-RELATED"/>
    <property type="match status" value="1"/>
</dbReference>
<feature type="domain" description="TonB-dependent receptor plug" evidence="15">
    <location>
        <begin position="59"/>
        <end position="165"/>
    </location>
</feature>
<keyword evidence="7" id="KW-0406">Ion transport</keyword>
<dbReference type="InterPro" id="IPR039426">
    <property type="entry name" value="TonB-dep_rcpt-like"/>
</dbReference>
<keyword evidence="16" id="KW-0675">Receptor</keyword>
<gene>
    <name evidence="16" type="ORF">KK137_13550</name>
</gene>
<feature type="signal peptide" evidence="13">
    <location>
        <begin position="1"/>
        <end position="25"/>
    </location>
</feature>
<keyword evidence="2 11" id="KW-0813">Transport</keyword>
<dbReference type="InterPro" id="IPR036942">
    <property type="entry name" value="Beta-barrel_TonB_sf"/>
</dbReference>
<dbReference type="SUPFAM" id="SSF56935">
    <property type="entry name" value="Porins"/>
    <property type="match status" value="1"/>
</dbReference>
<evidence type="ECO:0000256" key="1">
    <source>
        <dbReference type="ARBA" id="ARBA00004571"/>
    </source>
</evidence>